<dbReference type="NCBIfam" id="TIGR03284">
    <property type="entry name" value="thym_sym"/>
    <property type="match status" value="1"/>
</dbReference>
<proteinExistence type="inferred from homology"/>
<dbReference type="InterPro" id="IPR045097">
    <property type="entry name" value="Thymidate_synth/dCMP_Mease"/>
</dbReference>
<dbReference type="EMBL" id="MF042360">
    <property type="protein sequence ID" value="ARV76982.1"/>
    <property type="molecule type" value="Genomic_DNA"/>
</dbReference>
<evidence type="ECO:0000259" key="5">
    <source>
        <dbReference type="Pfam" id="PF00303"/>
    </source>
</evidence>
<dbReference type="Proteomes" id="UP000225448">
    <property type="component" value="Segment"/>
</dbReference>
<dbReference type="InterPro" id="IPR023451">
    <property type="entry name" value="Thymidate_synth/dCMP_Mease_dom"/>
</dbReference>
<feature type="domain" description="Thymidylate synthase/dCMP hydroxymethylase" evidence="5">
    <location>
        <begin position="356"/>
        <end position="465"/>
    </location>
</feature>
<dbReference type="GO" id="GO:0006231">
    <property type="term" value="P:dTMP biosynthetic process"/>
    <property type="evidence" value="ECO:0007669"/>
    <property type="project" value="InterPro"/>
</dbReference>
<dbReference type="InterPro" id="IPR000398">
    <property type="entry name" value="Thymidylate_synthase"/>
</dbReference>
<dbReference type="Pfam" id="PF00303">
    <property type="entry name" value="Thymidylat_synt"/>
    <property type="match status" value="2"/>
</dbReference>
<protein>
    <recommendedName>
        <fullName evidence="2">thymidylate synthase</fullName>
        <ecNumber evidence="2">2.1.1.45</ecNumber>
    </recommendedName>
</protein>
<dbReference type="SUPFAM" id="SSF55831">
    <property type="entry name" value="Thymidylate synthase/dCMP hydroxymethylase"/>
    <property type="match status" value="1"/>
</dbReference>
<dbReference type="GO" id="GO:0004799">
    <property type="term" value="F:thymidylate synthase activity"/>
    <property type="evidence" value="ECO:0007669"/>
    <property type="project" value="UniProtKB-EC"/>
</dbReference>
<keyword evidence="7" id="KW-1185">Reference proteome</keyword>
<evidence type="ECO:0000256" key="2">
    <source>
        <dbReference type="ARBA" id="ARBA00011947"/>
    </source>
</evidence>
<evidence type="ECO:0000313" key="7">
    <source>
        <dbReference type="Proteomes" id="UP000225448"/>
    </source>
</evidence>
<dbReference type="PANTHER" id="PTHR11548:SF9">
    <property type="entry name" value="THYMIDYLATE SYNTHASE"/>
    <property type="match status" value="1"/>
</dbReference>
<name>A0A1Y0SU11_9CAUD</name>
<keyword evidence="4" id="KW-0808">Transferase</keyword>
<keyword evidence="3" id="KW-0489">Methyltransferase</keyword>
<dbReference type="CDD" id="cd00351">
    <property type="entry name" value="TS_Pyrimidine_HMase"/>
    <property type="match status" value="1"/>
</dbReference>
<sequence>MQQYHEILEQIASQGSRKGDRTGTGTTSWFGQHKRFDLHHKFQPRLPVVTTKKIHLQSIEHELFWMLAGDTRLEYLIENGVRIWNEWVKPGTEVYRDLTFDELHTYLDKHWAVTATFTNSDTPYSMTWPDEGEKYLQISLDAYREATTTSDIELLGSGRGGDLNYEHLRRIYRVVEGKEPRLLVGGDLGPVYGKTWRDIDDVRIIPKVEWADYWKRQFDLVVDIPGEDYTKDRCVIQRKVDQVAEVLHLLEKEPDSRRIIICAWDPRLVEDQALPPCHAFIQFWTRELTAEERLEKYTAMEDQRIKDQIEAGIMERGQGVPSSVDSFIACMDLFGNKRNTIDDYHDRMDKEGVPRRAISCQLYQRSADTFLGVPFNITFYSLLTHMLANQFNMVAEEFIWTGGDTHVYSNHEKQVELQLTRECYGTPTITFKPESKGKHILDITRDDYTIDNYNFHPHIAGKVAV</sequence>
<accession>A0A1Y0SU11</accession>
<dbReference type="Gene3D" id="3.30.572.10">
    <property type="entry name" value="Thymidylate synthase/dCMP hydroxymethylase domain"/>
    <property type="match status" value="1"/>
</dbReference>
<evidence type="ECO:0000256" key="4">
    <source>
        <dbReference type="ARBA" id="ARBA00022679"/>
    </source>
</evidence>
<dbReference type="HAMAP" id="MF_00008">
    <property type="entry name" value="Thymidy_synth_bact"/>
    <property type="match status" value="1"/>
</dbReference>
<dbReference type="PANTHER" id="PTHR11548">
    <property type="entry name" value="THYMIDYLATE SYNTHASE 1"/>
    <property type="match status" value="1"/>
</dbReference>
<evidence type="ECO:0000313" key="6">
    <source>
        <dbReference type="EMBL" id="ARV76982.1"/>
    </source>
</evidence>
<organism evidence="6 7">
    <name type="scientific">Pseudomonas phage Phabio</name>
    <dbReference type="NCBI Taxonomy" id="2006668"/>
    <lineage>
        <taxon>Viruses</taxon>
        <taxon>Duplodnaviria</taxon>
        <taxon>Heunggongvirae</taxon>
        <taxon>Uroviricota</taxon>
        <taxon>Caudoviricetes</taxon>
        <taxon>Chimalliviridae</taxon>
        <taxon>Phabiovirus</taxon>
        <taxon>Phabiovirus phabio</taxon>
    </lineage>
</organism>
<dbReference type="GO" id="GO:0032259">
    <property type="term" value="P:methylation"/>
    <property type="evidence" value="ECO:0007669"/>
    <property type="project" value="UniProtKB-KW"/>
</dbReference>
<gene>
    <name evidence="6" type="ORF">PHABIO_351</name>
</gene>
<dbReference type="EC" id="2.1.1.45" evidence="2"/>
<evidence type="ECO:0000256" key="3">
    <source>
        <dbReference type="ARBA" id="ARBA00022603"/>
    </source>
</evidence>
<feature type="domain" description="Thymidylate synthase/dCMP hydroxymethylase" evidence="5">
    <location>
        <begin position="2"/>
        <end position="287"/>
    </location>
</feature>
<reference evidence="6 7" key="1">
    <citation type="submission" date="2017-05" db="EMBL/GenBank/DDBJ databases">
        <authorList>
            <person name="Song R."/>
            <person name="Chenine A.L."/>
            <person name="Ruprecht R.M."/>
        </authorList>
    </citation>
    <scope>NUCLEOTIDE SEQUENCE [LARGE SCALE GENOMIC DNA]</scope>
</reference>
<evidence type="ECO:0000256" key="1">
    <source>
        <dbReference type="ARBA" id="ARBA00009972"/>
    </source>
</evidence>
<comment type="similarity">
    <text evidence="1">Belongs to the thymidylate synthase family.</text>
</comment>
<dbReference type="InterPro" id="IPR036926">
    <property type="entry name" value="Thymidate_synth/dCMP_Mease_sf"/>
</dbReference>